<sequence length="133" mass="15453">MLQPFDYDPHEKSKHKFMVQNIFAPPNITDMEAVWKDAKSGDLKDSKLRFDFELLSENEKSEVVKLSNENQQRIRKVTQQDNMVRDNSSNSLPSLFAVIVAIFIGFSLEKYILQRKKHATVVTEPGMFFFIPL</sequence>
<keyword evidence="4" id="KW-1185">Reference proteome</keyword>
<dbReference type="Gene3D" id="2.60.40.10">
    <property type="entry name" value="Immunoglobulins"/>
    <property type="match status" value="1"/>
</dbReference>
<feature type="non-terminal residue" evidence="3">
    <location>
        <position position="1"/>
    </location>
</feature>
<evidence type="ECO:0000256" key="1">
    <source>
        <dbReference type="SAM" id="Phobius"/>
    </source>
</evidence>
<dbReference type="InterPro" id="IPR000535">
    <property type="entry name" value="MSP_dom"/>
</dbReference>
<feature type="domain" description="MSP" evidence="2">
    <location>
        <begin position="1"/>
        <end position="53"/>
    </location>
</feature>
<keyword evidence="1" id="KW-0812">Transmembrane</keyword>
<feature type="transmembrane region" description="Helical" evidence="1">
    <location>
        <begin position="91"/>
        <end position="108"/>
    </location>
</feature>
<evidence type="ECO:0000313" key="3">
    <source>
        <dbReference type="EMBL" id="MBN3293850.1"/>
    </source>
</evidence>
<gene>
    <name evidence="3" type="primary">Vapa_0</name>
    <name evidence="3" type="ORF">GTO92_0018854</name>
</gene>
<dbReference type="Proteomes" id="UP001166052">
    <property type="component" value="Unassembled WGS sequence"/>
</dbReference>
<evidence type="ECO:0000259" key="2">
    <source>
        <dbReference type="PROSITE" id="PS50202"/>
    </source>
</evidence>
<feature type="non-terminal residue" evidence="3">
    <location>
        <position position="133"/>
    </location>
</feature>
<evidence type="ECO:0000313" key="4">
    <source>
        <dbReference type="Proteomes" id="UP001166052"/>
    </source>
</evidence>
<comment type="caution">
    <text evidence="3">The sequence shown here is derived from an EMBL/GenBank/DDBJ whole genome shotgun (WGS) entry which is preliminary data.</text>
</comment>
<dbReference type="PROSITE" id="PS50202">
    <property type="entry name" value="MSP"/>
    <property type="match status" value="1"/>
</dbReference>
<proteinExistence type="predicted"/>
<dbReference type="InterPro" id="IPR008962">
    <property type="entry name" value="PapD-like_sf"/>
</dbReference>
<keyword evidence="1" id="KW-1133">Transmembrane helix</keyword>
<protein>
    <submittedName>
        <fullName evidence="3">VAPA protein</fullName>
    </submittedName>
</protein>
<dbReference type="EMBL" id="JAAWVN010023382">
    <property type="protein sequence ID" value="MBN3293850.1"/>
    <property type="molecule type" value="Genomic_DNA"/>
</dbReference>
<name>A0ABS2Z5U3_POLSE</name>
<organism evidence="3 4">
    <name type="scientific">Polypterus senegalus</name>
    <name type="common">Senegal bichir</name>
    <dbReference type="NCBI Taxonomy" id="55291"/>
    <lineage>
        <taxon>Eukaryota</taxon>
        <taxon>Metazoa</taxon>
        <taxon>Chordata</taxon>
        <taxon>Craniata</taxon>
        <taxon>Vertebrata</taxon>
        <taxon>Euteleostomi</taxon>
        <taxon>Actinopterygii</taxon>
        <taxon>Polypteriformes</taxon>
        <taxon>Polypteridae</taxon>
        <taxon>Polypterus</taxon>
    </lineage>
</organism>
<accession>A0ABS2Z5U3</accession>
<dbReference type="InterPro" id="IPR013783">
    <property type="entry name" value="Ig-like_fold"/>
</dbReference>
<dbReference type="SUPFAM" id="SSF49354">
    <property type="entry name" value="PapD-like"/>
    <property type="match status" value="1"/>
</dbReference>
<reference evidence="3" key="1">
    <citation type="journal article" date="2021" name="Cell">
        <title>Tracing the genetic footprints of vertebrate landing in non-teleost ray-finned fishes.</title>
        <authorList>
            <person name="Bi X."/>
            <person name="Wang K."/>
            <person name="Yang L."/>
            <person name="Pan H."/>
            <person name="Jiang H."/>
            <person name="Wei Q."/>
            <person name="Fang M."/>
            <person name="Yu H."/>
            <person name="Zhu C."/>
            <person name="Cai Y."/>
            <person name="He Y."/>
            <person name="Gan X."/>
            <person name="Zeng H."/>
            <person name="Yu D."/>
            <person name="Zhu Y."/>
            <person name="Jiang H."/>
            <person name="Qiu Q."/>
            <person name="Yang H."/>
            <person name="Zhang Y.E."/>
            <person name="Wang W."/>
            <person name="Zhu M."/>
            <person name="He S."/>
            <person name="Zhang G."/>
        </authorList>
    </citation>
    <scope>NUCLEOTIDE SEQUENCE</scope>
    <source>
        <strain evidence="3">Bchr_001</strain>
    </source>
</reference>
<keyword evidence="1" id="KW-0472">Membrane</keyword>